<dbReference type="EMBL" id="BMXG01000029">
    <property type="protein sequence ID" value="GHC12562.1"/>
    <property type="molecule type" value="Genomic_DNA"/>
</dbReference>
<keyword evidence="2" id="KW-1185">Reference proteome</keyword>
<proteinExistence type="predicted"/>
<accession>A0A8J3DDZ5</accession>
<gene>
    <name evidence="1" type="ORF">GCM10007047_32400</name>
</gene>
<dbReference type="Proteomes" id="UP000642829">
    <property type="component" value="Unassembled WGS sequence"/>
</dbReference>
<comment type="caution">
    <text evidence="1">The sequence shown here is derived from an EMBL/GenBank/DDBJ whole genome shotgun (WGS) entry which is preliminary data.</text>
</comment>
<evidence type="ECO:0000313" key="1">
    <source>
        <dbReference type="EMBL" id="GHC12562.1"/>
    </source>
</evidence>
<dbReference type="AlphaFoldDB" id="A0A8J3DDZ5"/>
<name>A0A8J3DDZ5_9BACT</name>
<sequence length="205" mass="23610">MDYSIGKCTVGKNIQIVEDVVILPLYDRFEDVHNYLFDAEFIELFESRTWKFSGKQLYATFGSKTVGFHRKIMAISSQTECVMHSNGDLLDNRKSNLKIFPRSDVGGKAVPEWFKGGVVAGVSYSRTEYSWRAYFRGTYRRYSVRKYGEFEAARLACKWRVEQMQQAGFFMDEPCMEEVLVAYGEVDAEGNRDLVPFYGEPSLVV</sequence>
<evidence type="ECO:0008006" key="3">
    <source>
        <dbReference type="Google" id="ProtNLM"/>
    </source>
</evidence>
<organism evidence="1 2">
    <name type="scientific">Cerasicoccus arenae</name>
    <dbReference type="NCBI Taxonomy" id="424488"/>
    <lineage>
        <taxon>Bacteria</taxon>
        <taxon>Pseudomonadati</taxon>
        <taxon>Verrucomicrobiota</taxon>
        <taxon>Opitutia</taxon>
        <taxon>Puniceicoccales</taxon>
        <taxon>Cerasicoccaceae</taxon>
        <taxon>Cerasicoccus</taxon>
    </lineage>
</organism>
<protein>
    <recommendedName>
        <fullName evidence="3">AP2 domain-containing protein</fullName>
    </recommendedName>
</protein>
<evidence type="ECO:0000313" key="2">
    <source>
        <dbReference type="Proteomes" id="UP000642829"/>
    </source>
</evidence>
<reference evidence="1" key="1">
    <citation type="journal article" date="2014" name="Int. J. Syst. Evol. Microbiol.">
        <title>Complete genome sequence of Corynebacterium casei LMG S-19264T (=DSM 44701T), isolated from a smear-ripened cheese.</title>
        <authorList>
            <consortium name="US DOE Joint Genome Institute (JGI-PGF)"/>
            <person name="Walter F."/>
            <person name="Albersmeier A."/>
            <person name="Kalinowski J."/>
            <person name="Ruckert C."/>
        </authorList>
    </citation>
    <scope>NUCLEOTIDE SEQUENCE</scope>
    <source>
        <strain evidence="1">KCTC 12870</strain>
    </source>
</reference>
<reference evidence="1" key="2">
    <citation type="submission" date="2020-09" db="EMBL/GenBank/DDBJ databases">
        <authorList>
            <person name="Sun Q."/>
            <person name="Kim S."/>
        </authorList>
    </citation>
    <scope>NUCLEOTIDE SEQUENCE</scope>
    <source>
        <strain evidence="1">KCTC 12870</strain>
    </source>
</reference>
<dbReference type="RefSeq" id="WP_189517206.1">
    <property type="nucleotide sequence ID" value="NZ_BMXG01000029.1"/>
</dbReference>